<keyword evidence="2" id="KW-0472">Membrane</keyword>
<organism evidence="3 4">
    <name type="scientific">Cladophialophora chaetospira</name>
    <dbReference type="NCBI Taxonomy" id="386627"/>
    <lineage>
        <taxon>Eukaryota</taxon>
        <taxon>Fungi</taxon>
        <taxon>Dikarya</taxon>
        <taxon>Ascomycota</taxon>
        <taxon>Pezizomycotina</taxon>
        <taxon>Eurotiomycetes</taxon>
        <taxon>Chaetothyriomycetidae</taxon>
        <taxon>Chaetothyriales</taxon>
        <taxon>Herpotrichiellaceae</taxon>
        <taxon>Cladophialophora</taxon>
    </lineage>
</organism>
<comment type="caution">
    <text evidence="3">The sequence shown here is derived from an EMBL/GenBank/DDBJ whole genome shotgun (WGS) entry which is preliminary data.</text>
</comment>
<dbReference type="Pfam" id="PF11915">
    <property type="entry name" value="DUF3433"/>
    <property type="match status" value="2"/>
</dbReference>
<dbReference type="AlphaFoldDB" id="A0AA38TXL9"/>
<dbReference type="PANTHER" id="PTHR37544">
    <property type="entry name" value="SPRAY-RELATED"/>
    <property type="match status" value="1"/>
</dbReference>
<dbReference type="InterPro" id="IPR021840">
    <property type="entry name" value="DUF3433"/>
</dbReference>
<feature type="compositionally biased region" description="Polar residues" evidence="1">
    <location>
        <begin position="326"/>
        <end position="337"/>
    </location>
</feature>
<dbReference type="EMBL" id="JAPDRK010000029">
    <property type="protein sequence ID" value="KAJ9602059.1"/>
    <property type="molecule type" value="Genomic_DNA"/>
</dbReference>
<dbReference type="PANTHER" id="PTHR37544:SF3">
    <property type="entry name" value="SPRAY"/>
    <property type="match status" value="1"/>
</dbReference>
<protein>
    <submittedName>
        <fullName evidence="3">Uncharacterized protein</fullName>
    </submittedName>
</protein>
<feature type="compositionally biased region" description="Low complexity" evidence="1">
    <location>
        <begin position="156"/>
        <end position="174"/>
    </location>
</feature>
<feature type="region of interest" description="Disordered" evidence="1">
    <location>
        <begin position="123"/>
        <end position="174"/>
    </location>
</feature>
<feature type="compositionally biased region" description="Low complexity" evidence="1">
    <location>
        <begin position="338"/>
        <end position="347"/>
    </location>
</feature>
<proteinExistence type="predicted"/>
<name>A0AA38TXL9_9EURO</name>
<feature type="region of interest" description="Disordered" evidence="1">
    <location>
        <begin position="326"/>
        <end position="374"/>
    </location>
</feature>
<gene>
    <name evidence="3" type="ORF">H2200_013419</name>
</gene>
<feature type="compositionally biased region" description="Low complexity" evidence="1">
    <location>
        <begin position="356"/>
        <end position="374"/>
    </location>
</feature>
<reference evidence="3" key="1">
    <citation type="submission" date="2022-10" db="EMBL/GenBank/DDBJ databases">
        <title>Culturing micro-colonial fungi from biological soil crusts in the Mojave desert and describing Neophaeococcomyces mojavensis, and introducing the new genera and species Taxawa tesnikishii.</title>
        <authorList>
            <person name="Kurbessoian T."/>
            <person name="Stajich J.E."/>
        </authorList>
    </citation>
    <scope>NUCLEOTIDE SEQUENCE</scope>
    <source>
        <strain evidence="3">TK_41</strain>
    </source>
</reference>
<dbReference type="Proteomes" id="UP001172673">
    <property type="component" value="Unassembled WGS sequence"/>
</dbReference>
<evidence type="ECO:0000313" key="3">
    <source>
        <dbReference type="EMBL" id="KAJ9602059.1"/>
    </source>
</evidence>
<feature type="compositionally biased region" description="Polar residues" evidence="1">
    <location>
        <begin position="195"/>
        <end position="206"/>
    </location>
</feature>
<evidence type="ECO:0000256" key="2">
    <source>
        <dbReference type="SAM" id="Phobius"/>
    </source>
</evidence>
<keyword evidence="2" id="KW-0812">Transmembrane</keyword>
<evidence type="ECO:0000256" key="1">
    <source>
        <dbReference type="SAM" id="MobiDB-lite"/>
    </source>
</evidence>
<evidence type="ECO:0000313" key="4">
    <source>
        <dbReference type="Proteomes" id="UP001172673"/>
    </source>
</evidence>
<feature type="transmembrane region" description="Helical" evidence="2">
    <location>
        <begin position="917"/>
        <end position="939"/>
    </location>
</feature>
<feature type="transmembrane region" description="Helical" evidence="2">
    <location>
        <begin position="594"/>
        <end position="613"/>
    </location>
</feature>
<feature type="transmembrane region" description="Helical" evidence="2">
    <location>
        <begin position="652"/>
        <end position="672"/>
    </location>
</feature>
<feature type="transmembrane region" description="Helical" evidence="2">
    <location>
        <begin position="41"/>
        <end position="62"/>
    </location>
</feature>
<feature type="transmembrane region" description="Helical" evidence="2">
    <location>
        <begin position="535"/>
        <end position="553"/>
    </location>
</feature>
<feature type="compositionally biased region" description="Low complexity" evidence="1">
    <location>
        <begin position="132"/>
        <end position="145"/>
    </location>
</feature>
<keyword evidence="4" id="KW-1185">Reference proteome</keyword>
<feature type="transmembrane region" description="Helical" evidence="2">
    <location>
        <begin position="782"/>
        <end position="804"/>
    </location>
</feature>
<keyword evidence="2" id="KW-1133">Transmembrane helix</keyword>
<accession>A0AA38TXL9</accession>
<feature type="transmembrane region" description="Helical" evidence="2">
    <location>
        <begin position="884"/>
        <end position="905"/>
    </location>
</feature>
<sequence length="1026" mass="110054">MFQPEERYGKYAVVSEAASSDPGHRIQTKKARYYAPFSTRLPALAFILIAILGCIGALEYGLRAGMTVEEKSRQQTHTRLRRQDADASSSVAIAATTTAQAASASPTQSSILTELSTLDSSSYVSQTNLPVTSTPPETETDSTITGSAANSAYIKPTPTVSDDGPSTSTTVSSTMSMTMTTTSGQAGTGVYIAQDTPNTSTSNVISSKGPDKTTPSTTGYITPAKTAPSVTATTTTTAYVSQATTDYIAPTTTTTAYITPAKTKSSTSVYLTTSTTAYITPAATIPTSDSTGKSKSSISTSITSTIVMTSSTTAYVAQATTYVAQSTTPKPSSLTSGNVVNKSSSSKPTNPYTVPSGSTATSGRGTTSVTSSQGFGHDLTTALVASPGATRLTTTGSAGPDPTQTVNAAATTVETSGSYGVATGSPSAAQNGPPASGSKLYTTAITYTATDASGKVFTSVSVATYGVVLESQTVYDATGGLSTIVETLTSYSGVSNTGVLAQSTAIPTTPPDHQRKDEVELGLALSDVQYFRATYLPVVIAVILKLIWTIVFVSTKMMEPFYLLSRKGGASAKESLSADYLTTSLSLGGIKNMFVGHPIIILVSLVYMFLSILPSVATQSTTVRAIGWCRDSHLTLSRCNPMWYLNINYARALQAVLATIALIVFAMIIVSIRRRSGVFSNPSTIATVASLLNSEEFMHDLQSIDQRASRSSAKALLSPYRYMLGDHQTSSGSVRYGIIRTLGEPEGYIVDYRHHKGYSAMDQPSYARKELRNSQSTYSNRSLIDTIFLLSILALLGVLVGYYMDGQDDPFNNFFNHNSKSRFVLTCAASLIDIRWKQLEQEVRLLTPYRRLYLGSAKPESTILVSQNSTPLTSIFQALWRRNFFHAFVAFVAILSDVLIITVGGVPYNSAQIWLDFLVSIYASWAILAIMLLTVLAMFRWRALNEKMMMPREPTTLLRVLLLLCNEDNILRHEMQGYETLGPRERDDRVKARGGLYWAGWLTQPDGSQRWCVDKESGPGSGMNML</sequence>
<feature type="region of interest" description="Disordered" evidence="1">
    <location>
        <begin position="195"/>
        <end position="221"/>
    </location>
</feature>